<gene>
    <name evidence="2" type="ORF">LCGC14_1796290</name>
</gene>
<evidence type="ECO:0000313" key="2">
    <source>
        <dbReference type="EMBL" id="KKM01262.1"/>
    </source>
</evidence>
<proteinExistence type="predicted"/>
<feature type="transmembrane region" description="Helical" evidence="1">
    <location>
        <begin position="6"/>
        <end position="27"/>
    </location>
</feature>
<accession>A0A0F9HDR0</accession>
<feature type="non-terminal residue" evidence="2">
    <location>
        <position position="1"/>
    </location>
</feature>
<evidence type="ECO:0000256" key="1">
    <source>
        <dbReference type="SAM" id="Phobius"/>
    </source>
</evidence>
<dbReference type="AlphaFoldDB" id="A0A0F9HDR0"/>
<dbReference type="EMBL" id="LAZR01017239">
    <property type="protein sequence ID" value="KKM01262.1"/>
    <property type="molecule type" value="Genomic_DNA"/>
</dbReference>
<keyword evidence="1" id="KW-0812">Transmembrane</keyword>
<sequence>FTHAFILTFMVVFLLLLLTLLSFHAILTIDSQ</sequence>
<comment type="caution">
    <text evidence="2">The sequence shown here is derived from an EMBL/GenBank/DDBJ whole genome shotgun (WGS) entry which is preliminary data.</text>
</comment>
<keyword evidence="1" id="KW-0472">Membrane</keyword>
<reference evidence="2" key="1">
    <citation type="journal article" date="2015" name="Nature">
        <title>Complex archaea that bridge the gap between prokaryotes and eukaryotes.</title>
        <authorList>
            <person name="Spang A."/>
            <person name="Saw J.H."/>
            <person name="Jorgensen S.L."/>
            <person name="Zaremba-Niedzwiedzka K."/>
            <person name="Martijn J."/>
            <person name="Lind A.E."/>
            <person name="van Eijk R."/>
            <person name="Schleper C."/>
            <person name="Guy L."/>
            <person name="Ettema T.J."/>
        </authorList>
    </citation>
    <scope>NUCLEOTIDE SEQUENCE</scope>
</reference>
<organism evidence="2">
    <name type="scientific">marine sediment metagenome</name>
    <dbReference type="NCBI Taxonomy" id="412755"/>
    <lineage>
        <taxon>unclassified sequences</taxon>
        <taxon>metagenomes</taxon>
        <taxon>ecological metagenomes</taxon>
    </lineage>
</organism>
<keyword evidence="1" id="KW-1133">Transmembrane helix</keyword>
<name>A0A0F9HDR0_9ZZZZ</name>
<protein>
    <submittedName>
        <fullName evidence="2">Uncharacterized protein</fullName>
    </submittedName>
</protein>